<comment type="caution">
    <text evidence="1">The sequence shown here is derived from an EMBL/GenBank/DDBJ whole genome shotgun (WGS) entry which is preliminary data.</text>
</comment>
<organism evidence="1 2">
    <name type="scientific">Trametes sanguinea</name>
    <dbReference type="NCBI Taxonomy" id="158606"/>
    <lineage>
        <taxon>Eukaryota</taxon>
        <taxon>Fungi</taxon>
        <taxon>Dikarya</taxon>
        <taxon>Basidiomycota</taxon>
        <taxon>Agaricomycotina</taxon>
        <taxon>Agaricomycetes</taxon>
        <taxon>Polyporales</taxon>
        <taxon>Polyporaceae</taxon>
        <taxon>Trametes</taxon>
    </lineage>
</organism>
<reference evidence="1" key="1">
    <citation type="submission" date="2022-08" db="EMBL/GenBank/DDBJ databases">
        <title>Genome Sequence of Pycnoporus sanguineus.</title>
        <authorList>
            <person name="Buettner E."/>
        </authorList>
    </citation>
    <scope>NUCLEOTIDE SEQUENCE</scope>
    <source>
        <strain evidence="1">CG-C14</strain>
    </source>
</reference>
<protein>
    <submittedName>
        <fullName evidence="1">Uncharacterized protein</fullName>
    </submittedName>
</protein>
<proteinExistence type="predicted"/>
<dbReference type="EMBL" id="JANSHE010003857">
    <property type="protein sequence ID" value="KAJ2983900.1"/>
    <property type="molecule type" value="Genomic_DNA"/>
</dbReference>
<dbReference type="Proteomes" id="UP001144978">
    <property type="component" value="Unassembled WGS sequence"/>
</dbReference>
<keyword evidence="2" id="KW-1185">Reference proteome</keyword>
<accession>A0ACC1NX90</accession>
<sequence length="115" mass="12176">MVQPAICSARYKGLRTSGIQGMLWREDATDSRSVSTLPSSKLSMSRQRNGEFLPLKHEIVLGNPTTYTTTYVAIWATGSREPATDPISGLSSAASTIGGTGRVLGLRVPPDGLGP</sequence>
<evidence type="ECO:0000313" key="2">
    <source>
        <dbReference type="Proteomes" id="UP001144978"/>
    </source>
</evidence>
<gene>
    <name evidence="1" type="ORF">NUW54_g10584</name>
</gene>
<evidence type="ECO:0000313" key="1">
    <source>
        <dbReference type="EMBL" id="KAJ2983900.1"/>
    </source>
</evidence>
<name>A0ACC1NX90_9APHY</name>